<dbReference type="InterPro" id="IPR013757">
    <property type="entry name" value="Topo_IIA_A_a_sf"/>
</dbReference>
<dbReference type="InterPro" id="IPR035516">
    <property type="entry name" value="Gyrase/topoIV_suA_C"/>
</dbReference>
<dbReference type="GO" id="GO:0005737">
    <property type="term" value="C:cytoplasm"/>
    <property type="evidence" value="ECO:0007669"/>
    <property type="project" value="TreeGrafter"/>
</dbReference>
<dbReference type="PANTHER" id="PTHR43493">
    <property type="entry name" value="DNA GYRASE/TOPOISOMERASE SUBUNIT A"/>
    <property type="match status" value="1"/>
</dbReference>
<evidence type="ECO:0000256" key="3">
    <source>
        <dbReference type="ARBA" id="ARBA00012895"/>
    </source>
</evidence>
<evidence type="ECO:0000256" key="7">
    <source>
        <dbReference type="ARBA" id="ARBA00023029"/>
    </source>
</evidence>
<dbReference type="Gene3D" id="1.10.268.10">
    <property type="entry name" value="Topoisomerase, domain 3"/>
    <property type="match status" value="1"/>
</dbReference>
<keyword evidence="14" id="KW-1185">Reference proteome</keyword>
<dbReference type="InterPro" id="IPR002205">
    <property type="entry name" value="Topo_IIA_dom_A"/>
</dbReference>
<evidence type="ECO:0000256" key="10">
    <source>
        <dbReference type="PROSITE-ProRule" id="PRU01384"/>
    </source>
</evidence>
<dbReference type="SMART" id="SM00434">
    <property type="entry name" value="TOP4c"/>
    <property type="match status" value="1"/>
</dbReference>
<sequence length="908" mass="100353">MSTDSSDPQEPSFDPAHAIAARLIDLPIEDELKASYLTYAMSVIVSRALPDVRDGLKPSQRRILVAMNDLNLTPGAGRVKCAKISGDTSGNYHPHGESVIYPTLVRMAQEWNMRHVLIDKQGNFGSIAGLPPAAMRYTEARMSPFAALMLDDLKLDTVDFVPTYDERHSEPTVLPAKFPNLLVNGANGIAVGMATSIPPHNLGEVCRGVIALLDNPEITVQELMEHVPGPDFPTGGIICGRSSIWKGYETGRSTIVVRARTSIEETGKKTRIIIHEIPYQQARDRVEERIAQLAQDGKIPGISATRNESDLKEPVRLILELKRDADPDVVLNQLYKFSPLQETFSVIFLSLVDGKPRVLTLKEMLGEFIRHRETVIRRRTLFLLAKARKRKHTVQGLLLAHANIDEVIRVIRASKTQPEAKQALMAIKTPGALLERALGAEGYAQFQEERGVAEEYSLSPVQADAILRMTLGQLVNLEQEKLAEEHGKLMEEITEHVGILGDQEKIRSIIREDCEMLIAKHSDPRRTEISNEEIGDVDLEDLIEEEQMVVSISHNGYIKRTPSSVYRAQRRGGKGIKGAKVDEDDPVEHLFVTSTHDYLLFFTSKGKVYWQKVYNLPQLSRDAKGRAVVNLLNLAEDESITDCRAVRDFDLPDHYLIMATKQGLVKKTELKAYSRPLKSGIIAIKLREDDELVDVAITKSGDELVLSTAKGMAIRFNESDARPMGRNTSGVKGIKLSKGDSLVGMVVADPDATLLTACANGYGKRTPFGPNAIPESTSDEPASAGDESDSEDETSSSFRYRTQNRGGKGVRDIKTTERNGPVVDIVRVDDQDELMMMTARGKIQRVKVSDFNPIGRNTQGVRIMTLDEGDTLTAVVRVPQEETVEAEVLSADPDAVEPPSTDETPPGE</sequence>
<dbReference type="NCBIfam" id="NF004044">
    <property type="entry name" value="PRK05561.1"/>
    <property type="match status" value="1"/>
</dbReference>
<evidence type="ECO:0000256" key="5">
    <source>
        <dbReference type="ARBA" id="ARBA00022741"/>
    </source>
</evidence>
<dbReference type="GO" id="GO:0005524">
    <property type="term" value="F:ATP binding"/>
    <property type="evidence" value="ECO:0007669"/>
    <property type="project" value="UniProtKB-KW"/>
</dbReference>
<evidence type="ECO:0000313" key="14">
    <source>
        <dbReference type="Proteomes" id="UP000323917"/>
    </source>
</evidence>
<keyword evidence="5" id="KW-0547">Nucleotide-binding</keyword>
<feature type="active site" description="O-(5'-phospho-DNA)-tyrosine intermediate" evidence="10">
    <location>
        <position position="137"/>
    </location>
</feature>
<keyword evidence="4" id="KW-0963">Cytoplasm</keyword>
<dbReference type="NCBIfam" id="TIGR01063">
    <property type="entry name" value="gyrA"/>
    <property type="match status" value="1"/>
</dbReference>
<evidence type="ECO:0000256" key="8">
    <source>
        <dbReference type="ARBA" id="ARBA00023125"/>
    </source>
</evidence>
<dbReference type="Pfam" id="PF03989">
    <property type="entry name" value="DNA_gyraseA_C"/>
    <property type="match status" value="6"/>
</dbReference>
<dbReference type="InterPro" id="IPR006691">
    <property type="entry name" value="GyrA/parC_rep"/>
</dbReference>
<dbReference type="PROSITE" id="PS52040">
    <property type="entry name" value="TOPO_IIA"/>
    <property type="match status" value="1"/>
</dbReference>
<proteinExistence type="inferred from homology"/>
<dbReference type="FunFam" id="3.30.1360.40:FF:000002">
    <property type="entry name" value="DNA gyrase subunit A"/>
    <property type="match status" value="1"/>
</dbReference>
<dbReference type="Gene3D" id="3.30.1360.40">
    <property type="match status" value="1"/>
</dbReference>
<dbReference type="Proteomes" id="UP000323917">
    <property type="component" value="Chromosome"/>
</dbReference>
<dbReference type="SUPFAM" id="SSF56719">
    <property type="entry name" value="Type II DNA topoisomerase"/>
    <property type="match status" value="1"/>
</dbReference>
<dbReference type="GO" id="GO:0009330">
    <property type="term" value="C:DNA topoisomerase type II (double strand cut, ATP-hydrolyzing) complex"/>
    <property type="evidence" value="ECO:0007669"/>
    <property type="project" value="TreeGrafter"/>
</dbReference>
<reference evidence="13 14" key="1">
    <citation type="submission" date="2019-08" db="EMBL/GenBank/DDBJ databases">
        <title>Deep-cultivation of Planctomycetes and their phenomic and genomic characterization uncovers novel biology.</title>
        <authorList>
            <person name="Wiegand S."/>
            <person name="Jogler M."/>
            <person name="Boedeker C."/>
            <person name="Pinto D."/>
            <person name="Vollmers J."/>
            <person name="Rivas-Marin E."/>
            <person name="Kohn T."/>
            <person name="Peeters S.H."/>
            <person name="Heuer A."/>
            <person name="Rast P."/>
            <person name="Oberbeckmann S."/>
            <person name="Bunk B."/>
            <person name="Jeske O."/>
            <person name="Meyerdierks A."/>
            <person name="Storesund J.E."/>
            <person name="Kallscheuer N."/>
            <person name="Luecker S."/>
            <person name="Lage O.M."/>
            <person name="Pohl T."/>
            <person name="Merkel B.J."/>
            <person name="Hornburger P."/>
            <person name="Mueller R.-W."/>
            <person name="Bruemmer F."/>
            <person name="Labrenz M."/>
            <person name="Spormann A.M."/>
            <person name="Op den Camp H."/>
            <person name="Overmann J."/>
            <person name="Amann R."/>
            <person name="Jetten M.S.M."/>
            <person name="Mascher T."/>
            <person name="Medema M.H."/>
            <person name="Devos D.P."/>
            <person name="Kaster A.-K."/>
            <person name="Ovreas L."/>
            <person name="Rohde M."/>
            <person name="Galperin M.Y."/>
            <person name="Jogler C."/>
        </authorList>
    </citation>
    <scope>NUCLEOTIDE SEQUENCE [LARGE SCALE GENOMIC DNA]</scope>
    <source>
        <strain evidence="13 14">Pr1d</strain>
    </source>
</reference>
<accession>A0A5B9QH17</accession>
<dbReference type="NCBIfam" id="NF004043">
    <property type="entry name" value="PRK05560.1"/>
    <property type="match status" value="1"/>
</dbReference>
<protein>
    <recommendedName>
        <fullName evidence="3">DNA topoisomerase (ATP-hydrolyzing)</fullName>
        <ecNumber evidence="3">5.6.2.2</ecNumber>
    </recommendedName>
</protein>
<evidence type="ECO:0000256" key="11">
    <source>
        <dbReference type="SAM" id="MobiDB-lite"/>
    </source>
</evidence>
<dbReference type="FunFam" id="2.120.10.90:FF:000004">
    <property type="entry name" value="DNA gyrase subunit A"/>
    <property type="match status" value="1"/>
</dbReference>
<keyword evidence="9 10" id="KW-0413">Isomerase</keyword>
<keyword evidence="8 10" id="KW-0238">DNA-binding</keyword>
<dbReference type="GO" id="GO:0003677">
    <property type="term" value="F:DNA binding"/>
    <property type="evidence" value="ECO:0007669"/>
    <property type="project" value="UniProtKB-UniRule"/>
</dbReference>
<feature type="region of interest" description="Disordered" evidence="11">
    <location>
        <begin position="765"/>
        <end position="814"/>
    </location>
</feature>
<organism evidence="13 14">
    <name type="scientific">Bythopirellula goksoeyrii</name>
    <dbReference type="NCBI Taxonomy" id="1400387"/>
    <lineage>
        <taxon>Bacteria</taxon>
        <taxon>Pseudomonadati</taxon>
        <taxon>Planctomycetota</taxon>
        <taxon>Planctomycetia</taxon>
        <taxon>Pirellulales</taxon>
        <taxon>Lacipirellulaceae</taxon>
        <taxon>Bythopirellula</taxon>
    </lineage>
</organism>
<dbReference type="Gene3D" id="3.90.199.10">
    <property type="entry name" value="Topoisomerase II, domain 5"/>
    <property type="match status" value="1"/>
</dbReference>
<dbReference type="KEGG" id="bgok:Pr1d_08550"/>
<name>A0A5B9QH17_9BACT</name>
<evidence type="ECO:0000256" key="4">
    <source>
        <dbReference type="ARBA" id="ARBA00022490"/>
    </source>
</evidence>
<feature type="region of interest" description="Disordered" evidence="11">
    <location>
        <begin position="884"/>
        <end position="908"/>
    </location>
</feature>
<dbReference type="RefSeq" id="WP_390622076.1">
    <property type="nucleotide sequence ID" value="NZ_CP042913.1"/>
</dbReference>
<comment type="similarity">
    <text evidence="2">Belongs to the type II topoisomerase GyrA/ParC subunit family.</text>
</comment>
<gene>
    <name evidence="13" type="primary">gyrA</name>
    <name evidence="13" type="ORF">Pr1d_08550</name>
</gene>
<dbReference type="InterPro" id="IPR050220">
    <property type="entry name" value="Type_II_DNA_Topoisomerases"/>
</dbReference>
<keyword evidence="7 10" id="KW-0799">Topoisomerase</keyword>
<dbReference type="AlphaFoldDB" id="A0A5B9QH17"/>
<dbReference type="Pfam" id="PF00521">
    <property type="entry name" value="DNA_topoisoIV"/>
    <property type="match status" value="1"/>
</dbReference>
<keyword evidence="6" id="KW-0067">ATP-binding</keyword>
<dbReference type="Gene3D" id="2.120.10.90">
    <property type="entry name" value="DNA gyrase/topoisomerase IV, subunit A, C-terminal"/>
    <property type="match status" value="1"/>
</dbReference>
<dbReference type="CDD" id="cd00187">
    <property type="entry name" value="TOP4c"/>
    <property type="match status" value="1"/>
</dbReference>
<evidence type="ECO:0000256" key="9">
    <source>
        <dbReference type="ARBA" id="ARBA00023235"/>
    </source>
</evidence>
<dbReference type="GO" id="GO:0003918">
    <property type="term" value="F:DNA topoisomerase type II (double strand cut, ATP-hydrolyzing) activity"/>
    <property type="evidence" value="ECO:0007669"/>
    <property type="project" value="UniProtKB-EC"/>
</dbReference>
<dbReference type="GO" id="GO:0006265">
    <property type="term" value="P:DNA topological change"/>
    <property type="evidence" value="ECO:0007669"/>
    <property type="project" value="UniProtKB-UniRule"/>
</dbReference>
<dbReference type="InterPro" id="IPR013760">
    <property type="entry name" value="Topo_IIA-like_dom_sf"/>
</dbReference>
<dbReference type="SUPFAM" id="SSF101904">
    <property type="entry name" value="GyrA/ParC C-terminal domain-like"/>
    <property type="match status" value="1"/>
</dbReference>
<evidence type="ECO:0000256" key="2">
    <source>
        <dbReference type="ARBA" id="ARBA00008263"/>
    </source>
</evidence>
<dbReference type="PANTHER" id="PTHR43493:SF5">
    <property type="entry name" value="DNA GYRASE SUBUNIT A, CHLOROPLASTIC_MITOCHONDRIAL"/>
    <property type="match status" value="1"/>
</dbReference>
<dbReference type="EMBL" id="CP042913">
    <property type="protein sequence ID" value="QEG33591.1"/>
    <property type="molecule type" value="Genomic_DNA"/>
</dbReference>
<dbReference type="EC" id="5.6.2.2" evidence="3"/>
<comment type="catalytic activity">
    <reaction evidence="1 10">
        <text>ATP-dependent breakage, passage and rejoining of double-stranded DNA.</text>
        <dbReference type="EC" id="5.6.2.2"/>
    </reaction>
</comment>
<evidence type="ECO:0000256" key="1">
    <source>
        <dbReference type="ARBA" id="ARBA00000185"/>
    </source>
</evidence>
<feature type="domain" description="Topo IIA-type catalytic" evidence="12">
    <location>
        <begin position="49"/>
        <end position="542"/>
    </location>
</feature>
<evidence type="ECO:0000259" key="12">
    <source>
        <dbReference type="PROSITE" id="PS52040"/>
    </source>
</evidence>
<evidence type="ECO:0000313" key="13">
    <source>
        <dbReference type="EMBL" id="QEG33591.1"/>
    </source>
</evidence>
<dbReference type="InterPro" id="IPR013758">
    <property type="entry name" value="Topo_IIA_A/C_ab"/>
</dbReference>
<evidence type="ECO:0000256" key="6">
    <source>
        <dbReference type="ARBA" id="ARBA00022840"/>
    </source>
</evidence>
<dbReference type="FunFam" id="1.10.268.10:FF:000001">
    <property type="entry name" value="DNA gyrase subunit A"/>
    <property type="match status" value="1"/>
</dbReference>